<dbReference type="Proteomes" id="UP000324222">
    <property type="component" value="Unassembled WGS sequence"/>
</dbReference>
<proteinExistence type="predicted"/>
<comment type="caution">
    <text evidence="1">The sequence shown here is derived from an EMBL/GenBank/DDBJ whole genome shotgun (WGS) entry which is preliminary data.</text>
</comment>
<evidence type="ECO:0000313" key="1">
    <source>
        <dbReference type="EMBL" id="MPC33725.1"/>
    </source>
</evidence>
<accession>A0A5B7EJY0</accession>
<protein>
    <submittedName>
        <fullName evidence="1">Uncharacterized protein</fullName>
    </submittedName>
</protein>
<organism evidence="1 2">
    <name type="scientific">Portunus trituberculatus</name>
    <name type="common">Swimming crab</name>
    <name type="synonym">Neptunus trituberculatus</name>
    <dbReference type="NCBI Taxonomy" id="210409"/>
    <lineage>
        <taxon>Eukaryota</taxon>
        <taxon>Metazoa</taxon>
        <taxon>Ecdysozoa</taxon>
        <taxon>Arthropoda</taxon>
        <taxon>Crustacea</taxon>
        <taxon>Multicrustacea</taxon>
        <taxon>Malacostraca</taxon>
        <taxon>Eumalacostraca</taxon>
        <taxon>Eucarida</taxon>
        <taxon>Decapoda</taxon>
        <taxon>Pleocyemata</taxon>
        <taxon>Brachyura</taxon>
        <taxon>Eubrachyura</taxon>
        <taxon>Portunoidea</taxon>
        <taxon>Portunidae</taxon>
        <taxon>Portuninae</taxon>
        <taxon>Portunus</taxon>
    </lineage>
</organism>
<sequence>MKWKSEERKQNEIVLSWEGKGRKVLCDATSSVDLSLRNPSVNGTERGGVQQVYSCLCDQRFISYYWCYLCN</sequence>
<keyword evidence="2" id="KW-1185">Reference proteome</keyword>
<dbReference type="EMBL" id="VSRR010002891">
    <property type="protein sequence ID" value="MPC33725.1"/>
    <property type="molecule type" value="Genomic_DNA"/>
</dbReference>
<evidence type="ECO:0000313" key="2">
    <source>
        <dbReference type="Proteomes" id="UP000324222"/>
    </source>
</evidence>
<name>A0A5B7EJY0_PORTR</name>
<reference evidence="1 2" key="1">
    <citation type="submission" date="2019-05" db="EMBL/GenBank/DDBJ databases">
        <title>Another draft genome of Portunus trituberculatus and its Hox gene families provides insights of decapod evolution.</title>
        <authorList>
            <person name="Jeong J.-H."/>
            <person name="Song I."/>
            <person name="Kim S."/>
            <person name="Choi T."/>
            <person name="Kim D."/>
            <person name="Ryu S."/>
            <person name="Kim W."/>
        </authorList>
    </citation>
    <scope>NUCLEOTIDE SEQUENCE [LARGE SCALE GENOMIC DNA]</scope>
    <source>
        <tissue evidence="1">Muscle</tissue>
    </source>
</reference>
<gene>
    <name evidence="1" type="ORF">E2C01_027084</name>
</gene>
<dbReference type="AlphaFoldDB" id="A0A5B7EJY0"/>